<organism evidence="2 3">
    <name type="scientific">Planctomyces bekefii</name>
    <dbReference type="NCBI Taxonomy" id="1653850"/>
    <lineage>
        <taxon>Bacteria</taxon>
        <taxon>Pseudomonadati</taxon>
        <taxon>Planctomycetota</taxon>
        <taxon>Planctomycetia</taxon>
        <taxon>Planctomycetales</taxon>
        <taxon>Planctomycetaceae</taxon>
        <taxon>Planctomyces</taxon>
    </lineage>
</organism>
<feature type="region of interest" description="Disordered" evidence="1">
    <location>
        <begin position="263"/>
        <end position="283"/>
    </location>
</feature>
<comment type="caution">
    <text evidence="2">The sequence shown here is derived from an EMBL/GenBank/DDBJ whole genome shotgun (WGS) entry which is preliminary data.</text>
</comment>
<reference evidence="2 3" key="1">
    <citation type="submission" date="2019-08" db="EMBL/GenBank/DDBJ databases">
        <title>100 year-old enigma solved: identification of Planctomyces bekefii, the type genus and species of the phylum Planctomycetes.</title>
        <authorList>
            <person name="Svetlana D.N."/>
            <person name="Overmann J."/>
        </authorList>
    </citation>
    <scope>NUCLEOTIDE SEQUENCE [LARGE SCALE GENOMIC DNA]</scope>
    <source>
        <strain evidence="2">Phe10_nw2017</strain>
    </source>
</reference>
<evidence type="ECO:0000313" key="2">
    <source>
        <dbReference type="EMBL" id="TWW09251.1"/>
    </source>
</evidence>
<dbReference type="EMBL" id="SRHE01000333">
    <property type="protein sequence ID" value="TWW09251.1"/>
    <property type="molecule type" value="Genomic_DNA"/>
</dbReference>
<sequence length="348" mass="36852">MIGATLGASAMFFSLQFHILRTDSGFKVLPRTPQQSLGLTYSDIRGWPADRWQDRPELARAILANGSGELIADSVAGSLRDALAENTATLDELRGFLDRTRPRNSTRNSENTFVRTQKPVVETTPDPNERPIPFTAVTPRPLPGGKTPADPFRKAQPQEKSSRFSDTDVQQGLTGTARPTRPQAAPATPARPESPSESPAAALIRQQAEDIEKRIFGDSKSDIPATPRSGLPPQTSTLPVFEEVTASLEEQAHSLLEEARQLRVASAAPADPDATTGQPSAAAASALQKVAENAAAALTEFVRSPAPSAAETTPFTTAEAAADQTSASPVTGPGAETLPPAGFDPFLE</sequence>
<proteinExistence type="predicted"/>
<dbReference type="AlphaFoldDB" id="A0A5C6M8C5"/>
<feature type="compositionally biased region" description="Polar residues" evidence="1">
    <location>
        <begin position="103"/>
        <end position="115"/>
    </location>
</feature>
<gene>
    <name evidence="2" type="ORF">E3A20_16170</name>
</gene>
<evidence type="ECO:0000256" key="1">
    <source>
        <dbReference type="SAM" id="MobiDB-lite"/>
    </source>
</evidence>
<keyword evidence="3" id="KW-1185">Reference proteome</keyword>
<reference evidence="2 3" key="2">
    <citation type="submission" date="2019-08" db="EMBL/GenBank/DDBJ databases">
        <authorList>
            <person name="Henke P."/>
        </authorList>
    </citation>
    <scope>NUCLEOTIDE SEQUENCE [LARGE SCALE GENOMIC DNA]</scope>
    <source>
        <strain evidence="2">Phe10_nw2017</strain>
    </source>
</reference>
<feature type="compositionally biased region" description="Low complexity" evidence="1">
    <location>
        <begin position="267"/>
        <end position="283"/>
    </location>
</feature>
<feature type="region of interest" description="Disordered" evidence="1">
    <location>
        <begin position="95"/>
        <end position="239"/>
    </location>
</feature>
<feature type="compositionally biased region" description="Low complexity" evidence="1">
    <location>
        <begin position="304"/>
        <end position="322"/>
    </location>
</feature>
<evidence type="ECO:0000313" key="3">
    <source>
        <dbReference type="Proteomes" id="UP000321083"/>
    </source>
</evidence>
<protein>
    <submittedName>
        <fullName evidence="2">Uncharacterized protein</fullName>
    </submittedName>
</protein>
<feature type="region of interest" description="Disordered" evidence="1">
    <location>
        <begin position="304"/>
        <end position="348"/>
    </location>
</feature>
<name>A0A5C6M8C5_9PLAN</name>
<accession>A0A5C6M8C5</accession>
<feature type="compositionally biased region" description="Basic and acidic residues" evidence="1">
    <location>
        <begin position="151"/>
        <end position="166"/>
    </location>
</feature>
<dbReference type="Proteomes" id="UP000321083">
    <property type="component" value="Unassembled WGS sequence"/>
</dbReference>
<feature type="compositionally biased region" description="Basic and acidic residues" evidence="1">
    <location>
        <begin position="207"/>
        <end position="221"/>
    </location>
</feature>
<feature type="compositionally biased region" description="Low complexity" evidence="1">
    <location>
        <begin position="176"/>
        <end position="202"/>
    </location>
</feature>